<feature type="domain" description="RNase H type-1" evidence="2">
    <location>
        <begin position="121"/>
        <end position="246"/>
    </location>
</feature>
<dbReference type="SUPFAM" id="SSF53098">
    <property type="entry name" value="Ribonuclease H-like"/>
    <property type="match status" value="1"/>
</dbReference>
<dbReference type="AlphaFoldDB" id="A0A9D4PQP1"/>
<dbReference type="VEuPathDB" id="VectorBase:RSAN_043091"/>
<dbReference type="GO" id="GO:0003676">
    <property type="term" value="F:nucleic acid binding"/>
    <property type="evidence" value="ECO:0007669"/>
    <property type="project" value="InterPro"/>
</dbReference>
<name>A0A9D4PQP1_RHISA</name>
<dbReference type="InterPro" id="IPR036397">
    <property type="entry name" value="RNaseH_sf"/>
</dbReference>
<feature type="region of interest" description="Disordered" evidence="1">
    <location>
        <begin position="431"/>
        <end position="494"/>
    </location>
</feature>
<dbReference type="Gene3D" id="3.30.420.10">
    <property type="entry name" value="Ribonuclease H-like superfamily/Ribonuclease H"/>
    <property type="match status" value="1"/>
</dbReference>
<dbReference type="CDD" id="cd09276">
    <property type="entry name" value="Rnase_HI_RT_non_LTR"/>
    <property type="match status" value="1"/>
</dbReference>
<evidence type="ECO:0000256" key="1">
    <source>
        <dbReference type="SAM" id="MobiDB-lite"/>
    </source>
</evidence>
<reference evidence="3" key="2">
    <citation type="submission" date="2021-09" db="EMBL/GenBank/DDBJ databases">
        <authorList>
            <person name="Jia N."/>
            <person name="Wang J."/>
            <person name="Shi W."/>
            <person name="Du L."/>
            <person name="Sun Y."/>
            <person name="Zhan W."/>
            <person name="Jiang J."/>
            <person name="Wang Q."/>
            <person name="Zhang B."/>
            <person name="Ji P."/>
            <person name="Sakyi L.B."/>
            <person name="Cui X."/>
            <person name="Yuan T."/>
            <person name="Jiang B."/>
            <person name="Yang W."/>
            <person name="Lam T.T.-Y."/>
            <person name="Chang Q."/>
            <person name="Ding S."/>
            <person name="Wang X."/>
            <person name="Zhu J."/>
            <person name="Ruan X."/>
            <person name="Zhao L."/>
            <person name="Wei J."/>
            <person name="Que T."/>
            <person name="Du C."/>
            <person name="Cheng J."/>
            <person name="Dai P."/>
            <person name="Han X."/>
            <person name="Huang E."/>
            <person name="Gao Y."/>
            <person name="Liu J."/>
            <person name="Shao H."/>
            <person name="Ye R."/>
            <person name="Li L."/>
            <person name="Wei W."/>
            <person name="Wang X."/>
            <person name="Wang C."/>
            <person name="Huo Q."/>
            <person name="Li W."/>
            <person name="Guo W."/>
            <person name="Chen H."/>
            <person name="Chen S."/>
            <person name="Zhou L."/>
            <person name="Zhou L."/>
            <person name="Ni X."/>
            <person name="Tian J."/>
            <person name="Zhou Y."/>
            <person name="Sheng Y."/>
            <person name="Liu T."/>
            <person name="Pan Y."/>
            <person name="Xia L."/>
            <person name="Li J."/>
            <person name="Zhao F."/>
            <person name="Cao W."/>
        </authorList>
    </citation>
    <scope>NUCLEOTIDE SEQUENCE</scope>
    <source>
        <strain evidence="3">Rsan-2018</strain>
        <tissue evidence="3">Larvae</tissue>
    </source>
</reference>
<dbReference type="GO" id="GO:0004523">
    <property type="term" value="F:RNA-DNA hybrid ribonuclease activity"/>
    <property type="evidence" value="ECO:0007669"/>
    <property type="project" value="InterPro"/>
</dbReference>
<evidence type="ECO:0000259" key="2">
    <source>
        <dbReference type="PROSITE" id="PS50879"/>
    </source>
</evidence>
<dbReference type="PROSITE" id="PS50879">
    <property type="entry name" value="RNASE_H_1"/>
    <property type="match status" value="1"/>
</dbReference>
<dbReference type="Pfam" id="PF00075">
    <property type="entry name" value="RNase_H"/>
    <property type="match status" value="1"/>
</dbReference>
<gene>
    <name evidence="3" type="ORF">HPB52_000234</name>
</gene>
<proteinExistence type="predicted"/>
<evidence type="ECO:0000313" key="3">
    <source>
        <dbReference type="EMBL" id="KAH7950746.1"/>
    </source>
</evidence>
<dbReference type="InterPro" id="IPR002156">
    <property type="entry name" value="RNaseH_domain"/>
</dbReference>
<keyword evidence="4" id="KW-1185">Reference proteome</keyword>
<comment type="caution">
    <text evidence="3">The sequence shown here is derived from an EMBL/GenBank/DDBJ whole genome shotgun (WGS) entry which is preliminary data.</text>
</comment>
<accession>A0A9D4PQP1</accession>
<organism evidence="3 4">
    <name type="scientific">Rhipicephalus sanguineus</name>
    <name type="common">Brown dog tick</name>
    <name type="synonym">Ixodes sanguineus</name>
    <dbReference type="NCBI Taxonomy" id="34632"/>
    <lineage>
        <taxon>Eukaryota</taxon>
        <taxon>Metazoa</taxon>
        <taxon>Ecdysozoa</taxon>
        <taxon>Arthropoda</taxon>
        <taxon>Chelicerata</taxon>
        <taxon>Arachnida</taxon>
        <taxon>Acari</taxon>
        <taxon>Parasitiformes</taxon>
        <taxon>Ixodida</taxon>
        <taxon>Ixodoidea</taxon>
        <taxon>Ixodidae</taxon>
        <taxon>Rhipicephalinae</taxon>
        <taxon>Rhipicephalus</taxon>
        <taxon>Rhipicephalus</taxon>
    </lineage>
</organism>
<evidence type="ECO:0000313" key="4">
    <source>
        <dbReference type="Proteomes" id="UP000821837"/>
    </source>
</evidence>
<protein>
    <recommendedName>
        <fullName evidence="2">RNase H type-1 domain-containing protein</fullName>
    </recommendedName>
</protein>
<dbReference type="InterPro" id="IPR012337">
    <property type="entry name" value="RNaseH-like_sf"/>
</dbReference>
<dbReference type="Proteomes" id="UP000821837">
    <property type="component" value="Chromosome 5"/>
</dbReference>
<sequence>MGLNPAKSTWDIAKQQAALQLRAHKTSDSGHTRGHPRGFVFPPPLALQLLLHAPPIELELRRLNREFTLFVLRQPVECDGNTYDADNVALPIDRWTRHPAQTPQERPVCRLSVHQARAMARNQGLHVYTDGSHTSRSSGAAYVAFGRGTTIQAVGRYRVQGATSAYSTELVAFTEALIYLRVHYTDCLSVLQAIASPHCLDPRVQSMRELMAQISASRQIQAFHVPGHRGLFGNEIADYLAERACRVGLVRTVPQSVRDVRARLRQEMIANWARDWSEHNTSTELYKWTPDVTNLPAYYPPNRHLVTLLTGHGGFPSYFFRFGLMDEAICPCGGESMTIDHYFTVCPLTAHLVSQLRYSADLATDDRRRVLADDRNRALLTWMVAVISDDLPDISHTTHGTLFCHRTGPLAQNGEDISSTRVGRARIVAAPDHGPAYPDDYDPGQRSATSAWTPPPDTRMEAEEWTGADAHMRTSRRLQCGSPDSPGPSGARER</sequence>
<dbReference type="EMBL" id="JABSTV010001251">
    <property type="protein sequence ID" value="KAH7950746.1"/>
    <property type="molecule type" value="Genomic_DNA"/>
</dbReference>
<reference evidence="3" key="1">
    <citation type="journal article" date="2020" name="Cell">
        <title>Large-Scale Comparative Analyses of Tick Genomes Elucidate Their Genetic Diversity and Vector Capacities.</title>
        <authorList>
            <consortium name="Tick Genome and Microbiome Consortium (TIGMIC)"/>
            <person name="Jia N."/>
            <person name="Wang J."/>
            <person name="Shi W."/>
            <person name="Du L."/>
            <person name="Sun Y."/>
            <person name="Zhan W."/>
            <person name="Jiang J.F."/>
            <person name="Wang Q."/>
            <person name="Zhang B."/>
            <person name="Ji P."/>
            <person name="Bell-Sakyi L."/>
            <person name="Cui X.M."/>
            <person name="Yuan T.T."/>
            <person name="Jiang B.G."/>
            <person name="Yang W.F."/>
            <person name="Lam T.T."/>
            <person name="Chang Q.C."/>
            <person name="Ding S.J."/>
            <person name="Wang X.J."/>
            <person name="Zhu J.G."/>
            <person name="Ruan X.D."/>
            <person name="Zhao L."/>
            <person name="Wei J.T."/>
            <person name="Ye R.Z."/>
            <person name="Que T.C."/>
            <person name="Du C.H."/>
            <person name="Zhou Y.H."/>
            <person name="Cheng J.X."/>
            <person name="Dai P.F."/>
            <person name="Guo W.B."/>
            <person name="Han X.H."/>
            <person name="Huang E.J."/>
            <person name="Li L.F."/>
            <person name="Wei W."/>
            <person name="Gao Y.C."/>
            <person name="Liu J.Z."/>
            <person name="Shao H.Z."/>
            <person name="Wang X."/>
            <person name="Wang C.C."/>
            <person name="Yang T.C."/>
            <person name="Huo Q.B."/>
            <person name="Li W."/>
            <person name="Chen H.Y."/>
            <person name="Chen S.E."/>
            <person name="Zhou L.G."/>
            <person name="Ni X.B."/>
            <person name="Tian J.H."/>
            <person name="Sheng Y."/>
            <person name="Liu T."/>
            <person name="Pan Y.S."/>
            <person name="Xia L.Y."/>
            <person name="Li J."/>
            <person name="Zhao F."/>
            <person name="Cao W.C."/>
        </authorList>
    </citation>
    <scope>NUCLEOTIDE SEQUENCE</scope>
    <source>
        <strain evidence="3">Rsan-2018</strain>
    </source>
</reference>